<evidence type="ECO:0000313" key="2">
    <source>
        <dbReference type="Proteomes" id="UP001056500"/>
    </source>
</evidence>
<dbReference type="Gene3D" id="3.20.20.80">
    <property type="entry name" value="Glycosidases"/>
    <property type="match status" value="1"/>
</dbReference>
<sequence length="316" mass="36616">MKPNRKRKPCKRVSRYLWGKLLLSVCTSVLMLWLLSSSPPSLKATWIWNTALITEDPERILAFADQQGVNRIYLHIDRKEVPRHAYQAFISEAKARKIQVDALAGDPAWSLVSRQDSIAAFVEWVHAYNRSVSSEERFTGIHVDIEPHVHPNWRQEQEKVKNEWLTNMELVIRETKKDPNLEVSADIPFWTNQLTDRESESVSQWLLGALDHVTLMAYRDHVEGRNGVLDISSHILAEAGHSRQKVVIGLNVLESREGGRTTFYEEDTGHLQQQLDILERRMKKYPAYAGFAIHDYEHWDAKFKREQEKPAAREKG</sequence>
<dbReference type="Proteomes" id="UP001056500">
    <property type="component" value="Chromosome"/>
</dbReference>
<proteinExistence type="predicted"/>
<protein>
    <recommendedName>
        <fullName evidence="3">Amidase</fullName>
    </recommendedName>
</protein>
<evidence type="ECO:0000313" key="1">
    <source>
        <dbReference type="EMBL" id="USG66901.1"/>
    </source>
</evidence>
<reference evidence="1" key="1">
    <citation type="submission" date="2022-06" db="EMBL/GenBank/DDBJ databases">
        <title>Genome sequencing of Brevibacillus sp. BB3-R1.</title>
        <authorList>
            <person name="Heo J."/>
            <person name="Lee D."/>
            <person name="Won M."/>
            <person name="Han B.-H."/>
            <person name="Hong S.-B."/>
            <person name="Kwon S.-W."/>
        </authorList>
    </citation>
    <scope>NUCLEOTIDE SEQUENCE</scope>
    <source>
        <strain evidence="1">BB3-R1</strain>
    </source>
</reference>
<organism evidence="1 2">
    <name type="scientific">Brevibacillus ruminantium</name>
    <dbReference type="NCBI Taxonomy" id="2950604"/>
    <lineage>
        <taxon>Bacteria</taxon>
        <taxon>Bacillati</taxon>
        <taxon>Bacillota</taxon>
        <taxon>Bacilli</taxon>
        <taxon>Bacillales</taxon>
        <taxon>Paenibacillaceae</taxon>
        <taxon>Brevibacillus</taxon>
    </lineage>
</organism>
<dbReference type="RefSeq" id="WP_251874006.1">
    <property type="nucleotide sequence ID" value="NZ_CP098755.1"/>
</dbReference>
<accession>A0ABY4WJD3</accession>
<dbReference type="EMBL" id="CP098755">
    <property type="protein sequence ID" value="USG66901.1"/>
    <property type="molecule type" value="Genomic_DNA"/>
</dbReference>
<gene>
    <name evidence="1" type="ORF">NDK47_06280</name>
</gene>
<name>A0ABY4WJD3_9BACL</name>
<evidence type="ECO:0008006" key="3">
    <source>
        <dbReference type="Google" id="ProtNLM"/>
    </source>
</evidence>
<keyword evidence="2" id="KW-1185">Reference proteome</keyword>